<comment type="caution">
    <text evidence="3">The sequence shown here is derived from an EMBL/GenBank/DDBJ whole genome shotgun (WGS) entry which is preliminary data.</text>
</comment>
<protein>
    <submittedName>
        <fullName evidence="3">Type II secretion system protein G</fullName>
    </submittedName>
</protein>
<dbReference type="SUPFAM" id="SSF54523">
    <property type="entry name" value="Pili subunits"/>
    <property type="match status" value="1"/>
</dbReference>
<gene>
    <name evidence="3" type="primary">pulG</name>
    <name evidence="3" type="ORF">Poly51_38010</name>
</gene>
<evidence type="ECO:0000256" key="1">
    <source>
        <dbReference type="SAM" id="Phobius"/>
    </source>
</evidence>
<evidence type="ECO:0000313" key="4">
    <source>
        <dbReference type="Proteomes" id="UP000318288"/>
    </source>
</evidence>
<dbReference type="Pfam" id="PF07596">
    <property type="entry name" value="SBP_bac_10"/>
    <property type="match status" value="1"/>
</dbReference>
<accession>A0A5C6ET33</accession>
<dbReference type="PANTHER" id="PTHR30093">
    <property type="entry name" value="GENERAL SECRETION PATHWAY PROTEIN G"/>
    <property type="match status" value="1"/>
</dbReference>
<dbReference type="NCBIfam" id="TIGR04294">
    <property type="entry name" value="pre_pil_HX9DG"/>
    <property type="match status" value="1"/>
</dbReference>
<dbReference type="InterPro" id="IPR011453">
    <property type="entry name" value="DUF1559"/>
</dbReference>
<dbReference type="RefSeq" id="WP_146459244.1">
    <property type="nucleotide sequence ID" value="NZ_SJPW01000005.1"/>
</dbReference>
<keyword evidence="1" id="KW-1133">Transmembrane helix</keyword>
<feature type="transmembrane region" description="Helical" evidence="1">
    <location>
        <begin position="12"/>
        <end position="36"/>
    </location>
</feature>
<dbReference type="InterPro" id="IPR045584">
    <property type="entry name" value="Pilin-like"/>
</dbReference>
<keyword evidence="1" id="KW-0472">Membrane</keyword>
<dbReference type="InterPro" id="IPR012902">
    <property type="entry name" value="N_methyl_site"/>
</dbReference>
<dbReference type="OrthoDB" id="241541at2"/>
<dbReference type="AlphaFoldDB" id="A0A5C6ET33"/>
<keyword evidence="1" id="KW-0812">Transmembrane</keyword>
<dbReference type="NCBIfam" id="TIGR02532">
    <property type="entry name" value="IV_pilin_GFxxxE"/>
    <property type="match status" value="1"/>
</dbReference>
<organism evidence="3 4">
    <name type="scientific">Rubripirellula tenax</name>
    <dbReference type="NCBI Taxonomy" id="2528015"/>
    <lineage>
        <taxon>Bacteria</taxon>
        <taxon>Pseudomonadati</taxon>
        <taxon>Planctomycetota</taxon>
        <taxon>Planctomycetia</taxon>
        <taxon>Pirellulales</taxon>
        <taxon>Pirellulaceae</taxon>
        <taxon>Rubripirellula</taxon>
    </lineage>
</organism>
<dbReference type="Proteomes" id="UP000318288">
    <property type="component" value="Unassembled WGS sequence"/>
</dbReference>
<dbReference type="InterPro" id="IPR027558">
    <property type="entry name" value="Pre_pil_HX9DG_C"/>
</dbReference>
<keyword evidence="4" id="KW-1185">Reference proteome</keyword>
<reference evidence="3 4" key="1">
    <citation type="submission" date="2019-02" db="EMBL/GenBank/DDBJ databases">
        <title>Deep-cultivation of Planctomycetes and their phenomic and genomic characterization uncovers novel biology.</title>
        <authorList>
            <person name="Wiegand S."/>
            <person name="Jogler M."/>
            <person name="Boedeker C."/>
            <person name="Pinto D."/>
            <person name="Vollmers J."/>
            <person name="Rivas-Marin E."/>
            <person name="Kohn T."/>
            <person name="Peeters S.H."/>
            <person name="Heuer A."/>
            <person name="Rast P."/>
            <person name="Oberbeckmann S."/>
            <person name="Bunk B."/>
            <person name="Jeske O."/>
            <person name="Meyerdierks A."/>
            <person name="Storesund J.E."/>
            <person name="Kallscheuer N."/>
            <person name="Luecker S."/>
            <person name="Lage O.M."/>
            <person name="Pohl T."/>
            <person name="Merkel B.J."/>
            <person name="Hornburger P."/>
            <person name="Mueller R.-W."/>
            <person name="Bruemmer F."/>
            <person name="Labrenz M."/>
            <person name="Spormann A.M."/>
            <person name="Op Den Camp H."/>
            <person name="Overmann J."/>
            <person name="Amann R."/>
            <person name="Jetten M.S.M."/>
            <person name="Mascher T."/>
            <person name="Medema M.H."/>
            <person name="Devos D.P."/>
            <person name="Kaster A.-K."/>
            <person name="Ovreas L."/>
            <person name="Rohde M."/>
            <person name="Galperin M.Y."/>
            <person name="Jogler C."/>
        </authorList>
    </citation>
    <scope>NUCLEOTIDE SEQUENCE [LARGE SCALE GENOMIC DNA]</scope>
    <source>
        <strain evidence="3 4">Poly51</strain>
    </source>
</reference>
<dbReference type="PANTHER" id="PTHR30093:SF2">
    <property type="entry name" value="TYPE II SECRETION SYSTEM PROTEIN H"/>
    <property type="match status" value="1"/>
</dbReference>
<feature type="domain" description="DUF1559" evidence="2">
    <location>
        <begin position="44"/>
        <end position="322"/>
    </location>
</feature>
<sequence>MNRFRIRKQALSPLAFTLVELLVVIAIIGVLVGLLLPATRFSHEAARRMSCSNNLKQLGLALHNYHSNHKQLPMAMGGTDLGPTPNHANASRLSGLVALLPFIEQQAAWESISKPNRFGDVDYPAMGPAPWVMQYDPWRYNIENLMCPSSPNEPAGFGATSFTFSIGDSAREIHRPDAQRGGFACRKTTTFRSINDGLSNTIAMAEIAVLHDRMSKTQFAVKQPASILESPSQCRELADPDRPNYFGADVKLGVQGRGMRWADGAAGFSLANMILPPNSPSCAVMGTQEVDGIYSASSMHQGGCHVLMMDGAVKFVTDSIDAGDAQSPTIATEKSEVPLASPYGLWGAIGSAVGGESIDEDL</sequence>
<name>A0A5C6ET33_9BACT</name>
<dbReference type="Gene3D" id="3.30.700.10">
    <property type="entry name" value="Glycoprotein, Type 4 Pilin"/>
    <property type="match status" value="1"/>
</dbReference>
<proteinExistence type="predicted"/>
<dbReference type="EMBL" id="SJPW01000005">
    <property type="protein sequence ID" value="TWU50511.1"/>
    <property type="molecule type" value="Genomic_DNA"/>
</dbReference>
<evidence type="ECO:0000313" key="3">
    <source>
        <dbReference type="EMBL" id="TWU50511.1"/>
    </source>
</evidence>
<evidence type="ECO:0000259" key="2">
    <source>
        <dbReference type="Pfam" id="PF07596"/>
    </source>
</evidence>